<dbReference type="SUPFAM" id="SSF54523">
    <property type="entry name" value="Pili subunits"/>
    <property type="match status" value="1"/>
</dbReference>
<dbReference type="OrthoDB" id="280382at2"/>
<sequence length="341" mass="35933" precursor="true">MKRRGFTLVELLVVIAIIGVLVALLLPAVQAAREAARRMQCGNNLKQIGLALQNYHDTMLSMPYGARCRYIGTASSGYGPSFFVGILPYCEQKPLYDLMEAQAILGYDYQSTQITATAANAKIGWMRCPSSPLPELELQNNHNLQVPSYVGIAGATGGGNTGKTGELDFVETRVTSGDHGGQIAYGGMLTLNNAYNMSAAIDGTSSTMVVGEIGDYFFSTGNVRNRVDGSSVGAAPGGRGGWWMTGANAPNSTAGGTSVGQLVFNLTTIGHPVGYNGKGLSLAVNANGIGERAQNNPMLSGHPGGSQVAFLDGHVQLVSKTTHVAILKRWATRDDGQMIQE</sequence>
<organism evidence="2 3">
    <name type="scientific">Pirellula staleyi (strain ATCC 27377 / DSM 6068 / ICPB 4128)</name>
    <name type="common">Pirella staleyi</name>
    <dbReference type="NCBI Taxonomy" id="530564"/>
    <lineage>
        <taxon>Bacteria</taxon>
        <taxon>Pseudomonadati</taxon>
        <taxon>Planctomycetota</taxon>
        <taxon>Planctomycetia</taxon>
        <taxon>Pirellulales</taxon>
        <taxon>Pirellulaceae</taxon>
        <taxon>Pirellula</taxon>
    </lineage>
</organism>
<protein>
    <recommendedName>
        <fullName evidence="1">DUF1559 domain-containing protein</fullName>
    </recommendedName>
</protein>
<dbReference type="Pfam" id="PF07963">
    <property type="entry name" value="N_methyl"/>
    <property type="match status" value="1"/>
</dbReference>
<feature type="domain" description="DUF1559" evidence="1">
    <location>
        <begin position="30"/>
        <end position="322"/>
    </location>
</feature>
<dbReference type="PANTHER" id="PTHR30093">
    <property type="entry name" value="GENERAL SECRETION PATHWAY PROTEIN G"/>
    <property type="match status" value="1"/>
</dbReference>
<dbReference type="Proteomes" id="UP000001887">
    <property type="component" value="Chromosome"/>
</dbReference>
<dbReference type="Gene3D" id="3.30.700.10">
    <property type="entry name" value="Glycoprotein, Type 4 Pilin"/>
    <property type="match status" value="1"/>
</dbReference>
<gene>
    <name evidence="2" type="ordered locus">Psta_2640</name>
</gene>
<name>D2R6K9_PIRSD</name>
<dbReference type="InterPro" id="IPR027558">
    <property type="entry name" value="Pre_pil_HX9DG_C"/>
</dbReference>
<dbReference type="HOGENOM" id="CLU_041661_0_0_0"/>
<proteinExistence type="predicted"/>
<dbReference type="Pfam" id="PF07596">
    <property type="entry name" value="SBP_bac_10"/>
    <property type="match status" value="1"/>
</dbReference>
<dbReference type="PANTHER" id="PTHR30093:SF2">
    <property type="entry name" value="TYPE II SECRETION SYSTEM PROTEIN H"/>
    <property type="match status" value="1"/>
</dbReference>
<dbReference type="NCBIfam" id="TIGR02532">
    <property type="entry name" value="IV_pilin_GFxxxE"/>
    <property type="match status" value="1"/>
</dbReference>
<dbReference type="NCBIfam" id="TIGR04294">
    <property type="entry name" value="pre_pil_HX9DG"/>
    <property type="match status" value="1"/>
</dbReference>
<dbReference type="InterPro" id="IPR012902">
    <property type="entry name" value="N_methyl_site"/>
</dbReference>
<dbReference type="STRING" id="530564.Psta_2640"/>
<dbReference type="eggNOG" id="COG4968">
    <property type="taxonomic scope" value="Bacteria"/>
</dbReference>
<evidence type="ECO:0000313" key="3">
    <source>
        <dbReference type="Proteomes" id="UP000001887"/>
    </source>
</evidence>
<dbReference type="EMBL" id="CP001848">
    <property type="protein sequence ID" value="ADB17309.1"/>
    <property type="molecule type" value="Genomic_DNA"/>
</dbReference>
<keyword evidence="3" id="KW-1185">Reference proteome</keyword>
<reference evidence="2 3" key="1">
    <citation type="journal article" date="2009" name="Stand. Genomic Sci.">
        <title>Complete genome sequence of Pirellula staleyi type strain (ATCC 27377).</title>
        <authorList>
            <person name="Clum A."/>
            <person name="Tindall B.J."/>
            <person name="Sikorski J."/>
            <person name="Ivanova N."/>
            <person name="Mavrommatis K."/>
            <person name="Lucas S."/>
            <person name="Glavina del Rio T."/>
            <person name="Nolan M."/>
            <person name="Chen F."/>
            <person name="Tice H."/>
            <person name="Pitluck S."/>
            <person name="Cheng J.F."/>
            <person name="Chertkov O."/>
            <person name="Brettin T."/>
            <person name="Han C."/>
            <person name="Detter J.C."/>
            <person name="Kuske C."/>
            <person name="Bruce D."/>
            <person name="Goodwin L."/>
            <person name="Ovchinikova G."/>
            <person name="Pati A."/>
            <person name="Mikhailova N."/>
            <person name="Chen A."/>
            <person name="Palaniappan K."/>
            <person name="Land M."/>
            <person name="Hauser L."/>
            <person name="Chang Y.J."/>
            <person name="Jeffries C.D."/>
            <person name="Chain P."/>
            <person name="Rohde M."/>
            <person name="Goker M."/>
            <person name="Bristow J."/>
            <person name="Eisen J.A."/>
            <person name="Markowitz V."/>
            <person name="Hugenholtz P."/>
            <person name="Kyrpides N.C."/>
            <person name="Klenk H.P."/>
            <person name="Lapidus A."/>
        </authorList>
    </citation>
    <scope>NUCLEOTIDE SEQUENCE [LARGE SCALE GENOMIC DNA]</scope>
    <source>
        <strain evidence="3">ATCC 27377 / DSM 6068 / ICPB 4128</strain>
    </source>
</reference>
<dbReference type="KEGG" id="psl:Psta_2640"/>
<dbReference type="AlphaFoldDB" id="D2R6K9"/>
<dbReference type="InterPro" id="IPR045584">
    <property type="entry name" value="Pilin-like"/>
</dbReference>
<accession>D2R6K9</accession>
<evidence type="ECO:0000259" key="1">
    <source>
        <dbReference type="Pfam" id="PF07596"/>
    </source>
</evidence>
<dbReference type="InterPro" id="IPR011453">
    <property type="entry name" value="DUF1559"/>
</dbReference>
<evidence type="ECO:0000313" key="2">
    <source>
        <dbReference type="EMBL" id="ADB17309.1"/>
    </source>
</evidence>
<dbReference type="PROSITE" id="PS00409">
    <property type="entry name" value="PROKAR_NTER_METHYL"/>
    <property type="match status" value="1"/>
</dbReference>